<dbReference type="Proteomes" id="UP000185984">
    <property type="component" value="Unassembled WGS sequence"/>
</dbReference>
<gene>
    <name evidence="2" type="ORF">NIES1031_15010</name>
</gene>
<reference evidence="2 3" key="1">
    <citation type="submission" date="2016-11" db="EMBL/GenBank/DDBJ databases">
        <title>Draft Genome Sequences of Nine Cyanobacterial Strains from Diverse Habitats.</title>
        <authorList>
            <person name="Zhu T."/>
            <person name="Hou S."/>
            <person name="Lu X."/>
            <person name="Hess W.R."/>
        </authorList>
    </citation>
    <scope>NUCLEOTIDE SEQUENCE [LARGE SCALE GENOMIC DNA]</scope>
    <source>
        <strain evidence="2 3">5.2 s.c.1</strain>
    </source>
</reference>
<evidence type="ECO:0000256" key="1">
    <source>
        <dbReference type="ARBA" id="ARBA00023125"/>
    </source>
</evidence>
<dbReference type="Pfam" id="PF02082">
    <property type="entry name" value="Rrf2"/>
    <property type="match status" value="1"/>
</dbReference>
<protein>
    <submittedName>
        <fullName evidence="2">Transcriptional regulator</fullName>
    </submittedName>
</protein>
<dbReference type="InterPro" id="IPR030489">
    <property type="entry name" value="TR_Rrf2-type_CS"/>
</dbReference>
<dbReference type="PANTHER" id="PTHR33221:SF5">
    <property type="entry name" value="HTH-TYPE TRANSCRIPTIONAL REGULATOR ISCR"/>
    <property type="match status" value="1"/>
</dbReference>
<dbReference type="GO" id="GO:0005829">
    <property type="term" value="C:cytosol"/>
    <property type="evidence" value="ECO:0007669"/>
    <property type="project" value="TreeGrafter"/>
</dbReference>
<dbReference type="GO" id="GO:0003677">
    <property type="term" value="F:DNA binding"/>
    <property type="evidence" value="ECO:0007669"/>
    <property type="project" value="UniProtKB-KW"/>
</dbReference>
<dbReference type="EMBL" id="MRCC01000012">
    <property type="protein sequence ID" value="OKH24615.1"/>
    <property type="molecule type" value="Genomic_DNA"/>
</dbReference>
<dbReference type="InterPro" id="IPR036388">
    <property type="entry name" value="WH-like_DNA-bd_sf"/>
</dbReference>
<dbReference type="NCBIfam" id="TIGR00738">
    <property type="entry name" value="rrf2_super"/>
    <property type="match status" value="1"/>
</dbReference>
<sequence>MELSCKTEYALLALLELATNYEIGEPLQIRQIAAQQHIPDRYLEQLLATLRRGGLVKSQRGAKGGYVLAREPWKITLLDVICCLDGLETTTCEDEAQPKTVESAVVQEVWQESRQAANAVLQKYSLQNLCEQRAARKQLNIMYYI</sequence>
<dbReference type="STRING" id="247279.NIES1031_15010"/>
<keyword evidence="1" id="KW-0238">DNA-binding</keyword>
<dbReference type="RefSeq" id="WP_073550343.1">
    <property type="nucleotide sequence ID" value="NZ_CAWMVK010000004.1"/>
</dbReference>
<comment type="caution">
    <text evidence="2">The sequence shown here is derived from an EMBL/GenBank/DDBJ whole genome shotgun (WGS) entry which is preliminary data.</text>
</comment>
<accession>A0A1U7HM66</accession>
<dbReference type="SUPFAM" id="SSF46785">
    <property type="entry name" value="Winged helix' DNA-binding domain"/>
    <property type="match status" value="1"/>
</dbReference>
<dbReference type="AlphaFoldDB" id="A0A1U7HM66"/>
<evidence type="ECO:0000313" key="3">
    <source>
        <dbReference type="Proteomes" id="UP000185984"/>
    </source>
</evidence>
<dbReference type="PROSITE" id="PS51197">
    <property type="entry name" value="HTH_RRF2_2"/>
    <property type="match status" value="1"/>
</dbReference>
<name>A0A1U7HM66_9CHRO</name>
<organism evidence="2 3">
    <name type="scientific">Chroogloeocystis siderophila 5.2 s.c.1</name>
    <dbReference type="NCBI Taxonomy" id="247279"/>
    <lineage>
        <taxon>Bacteria</taxon>
        <taxon>Bacillati</taxon>
        <taxon>Cyanobacteriota</taxon>
        <taxon>Cyanophyceae</taxon>
        <taxon>Oscillatoriophycideae</taxon>
        <taxon>Chroococcales</taxon>
        <taxon>Chroococcaceae</taxon>
        <taxon>Chroogloeocystis</taxon>
    </lineage>
</organism>
<proteinExistence type="predicted"/>
<dbReference type="OrthoDB" id="9808360at2"/>
<dbReference type="InterPro" id="IPR036390">
    <property type="entry name" value="WH_DNA-bd_sf"/>
</dbReference>
<dbReference type="GO" id="GO:0003700">
    <property type="term" value="F:DNA-binding transcription factor activity"/>
    <property type="evidence" value="ECO:0007669"/>
    <property type="project" value="TreeGrafter"/>
</dbReference>
<dbReference type="Gene3D" id="1.10.10.10">
    <property type="entry name" value="Winged helix-like DNA-binding domain superfamily/Winged helix DNA-binding domain"/>
    <property type="match status" value="1"/>
</dbReference>
<dbReference type="InterPro" id="IPR000944">
    <property type="entry name" value="Tscrpt_reg_Rrf2"/>
</dbReference>
<keyword evidence="3" id="KW-1185">Reference proteome</keyword>
<evidence type="ECO:0000313" key="2">
    <source>
        <dbReference type="EMBL" id="OKH24615.1"/>
    </source>
</evidence>
<dbReference type="PROSITE" id="PS01332">
    <property type="entry name" value="HTH_RRF2_1"/>
    <property type="match status" value="1"/>
</dbReference>
<dbReference type="PANTHER" id="PTHR33221">
    <property type="entry name" value="WINGED HELIX-TURN-HELIX TRANSCRIPTIONAL REGULATOR, RRF2 FAMILY"/>
    <property type="match status" value="1"/>
</dbReference>